<dbReference type="PANTHER" id="PTHR41774">
    <property type="match status" value="1"/>
</dbReference>
<keyword evidence="2" id="KW-1185">Reference proteome</keyword>
<dbReference type="PANTHER" id="PTHR41774:SF1">
    <property type="entry name" value="NGG1P INTERACTING FACTOR NIF3"/>
    <property type="match status" value="1"/>
</dbReference>
<dbReference type="OrthoDB" id="7061445at2"/>
<accession>A0A0R0B0C1</accession>
<gene>
    <name evidence="1" type="ORF">ARC20_00350</name>
</gene>
<reference evidence="1 2" key="1">
    <citation type="submission" date="2015-10" db="EMBL/GenBank/DDBJ databases">
        <title>Genome sequencing and analysis of members of genus Stenotrophomonas.</title>
        <authorList>
            <person name="Patil P.P."/>
            <person name="Midha S."/>
            <person name="Patil P.B."/>
        </authorList>
    </citation>
    <scope>NUCLEOTIDE SEQUENCE [LARGE SCALE GENOMIC DNA]</scope>
    <source>
        <strain evidence="1 2">JCM 16536</strain>
    </source>
</reference>
<dbReference type="Proteomes" id="UP000051802">
    <property type="component" value="Unassembled WGS sequence"/>
</dbReference>
<dbReference type="STRING" id="676599.ARC20_00350"/>
<dbReference type="Gene3D" id="3.30.70.120">
    <property type="match status" value="1"/>
</dbReference>
<name>A0A0R0B0C1_9GAMM</name>
<dbReference type="RefSeq" id="WP_057644669.1">
    <property type="nucleotide sequence ID" value="NZ_LLXU01000054.1"/>
</dbReference>
<comment type="caution">
    <text evidence="1">The sequence shown here is derived from an EMBL/GenBank/DDBJ whole genome shotgun (WGS) entry which is preliminary data.</text>
</comment>
<proteinExistence type="predicted"/>
<evidence type="ECO:0000313" key="1">
    <source>
        <dbReference type="EMBL" id="KRG46616.1"/>
    </source>
</evidence>
<dbReference type="InterPro" id="IPR036069">
    <property type="entry name" value="DUF34/NIF3_sf"/>
</dbReference>
<dbReference type="SUPFAM" id="SSF102705">
    <property type="entry name" value="NIF3 (NGG1p interacting factor 3)-like"/>
    <property type="match status" value="1"/>
</dbReference>
<dbReference type="AlphaFoldDB" id="A0A0R0B0C1"/>
<dbReference type="InterPro" id="IPR015867">
    <property type="entry name" value="N-reg_PII/ATP_PRibTrfase_C"/>
</dbReference>
<evidence type="ECO:0000313" key="2">
    <source>
        <dbReference type="Proteomes" id="UP000051802"/>
    </source>
</evidence>
<sequence>MRLRPVYRITVFVPPAHLQALQDGIRAVEPLGDDRYDQVMWLSAPGLEQFRPLDGARPAQGEQGMLSSLPSVRLEFAIPREADRLARVLEEGVRRHHPWESPAIFVDESLQPVFDEDP</sequence>
<dbReference type="EMBL" id="LLXU01000054">
    <property type="protein sequence ID" value="KRG46616.1"/>
    <property type="molecule type" value="Genomic_DNA"/>
</dbReference>
<protein>
    <submittedName>
        <fullName evidence="1">Uncharacterized protein</fullName>
    </submittedName>
</protein>
<organism evidence="1 2">
    <name type="scientific">Stenotrophomonas panacihumi</name>
    <dbReference type="NCBI Taxonomy" id="676599"/>
    <lineage>
        <taxon>Bacteria</taxon>
        <taxon>Pseudomonadati</taxon>
        <taxon>Pseudomonadota</taxon>
        <taxon>Gammaproteobacteria</taxon>
        <taxon>Lysobacterales</taxon>
        <taxon>Lysobacteraceae</taxon>
        <taxon>Stenotrophomonas</taxon>
    </lineage>
</organism>